<organism evidence="2 3">
    <name type="scientific">Pleuronectes platessa</name>
    <name type="common">European plaice</name>
    <dbReference type="NCBI Taxonomy" id="8262"/>
    <lineage>
        <taxon>Eukaryota</taxon>
        <taxon>Metazoa</taxon>
        <taxon>Chordata</taxon>
        <taxon>Craniata</taxon>
        <taxon>Vertebrata</taxon>
        <taxon>Euteleostomi</taxon>
        <taxon>Actinopterygii</taxon>
        <taxon>Neopterygii</taxon>
        <taxon>Teleostei</taxon>
        <taxon>Neoteleostei</taxon>
        <taxon>Acanthomorphata</taxon>
        <taxon>Carangaria</taxon>
        <taxon>Pleuronectiformes</taxon>
        <taxon>Pleuronectoidei</taxon>
        <taxon>Pleuronectidae</taxon>
        <taxon>Pleuronectes</taxon>
    </lineage>
</organism>
<evidence type="ECO:0000256" key="1">
    <source>
        <dbReference type="SAM" id="MobiDB-lite"/>
    </source>
</evidence>
<proteinExistence type="predicted"/>
<keyword evidence="3" id="KW-1185">Reference proteome</keyword>
<dbReference type="Proteomes" id="UP001153269">
    <property type="component" value="Unassembled WGS sequence"/>
</dbReference>
<feature type="region of interest" description="Disordered" evidence="1">
    <location>
        <begin position="1"/>
        <end position="75"/>
    </location>
</feature>
<name>A0A9N7ZBX4_PLEPL</name>
<dbReference type="AlphaFoldDB" id="A0A9N7ZBX4"/>
<evidence type="ECO:0000313" key="2">
    <source>
        <dbReference type="EMBL" id="CAB1458685.1"/>
    </source>
</evidence>
<feature type="compositionally biased region" description="Basic and acidic residues" evidence="1">
    <location>
        <begin position="38"/>
        <end position="48"/>
    </location>
</feature>
<feature type="compositionally biased region" description="Polar residues" evidence="1">
    <location>
        <begin position="1"/>
        <end position="10"/>
    </location>
</feature>
<comment type="caution">
    <text evidence="2">The sequence shown here is derived from an EMBL/GenBank/DDBJ whole genome shotgun (WGS) entry which is preliminary data.</text>
</comment>
<evidence type="ECO:0000313" key="3">
    <source>
        <dbReference type="Proteomes" id="UP001153269"/>
    </source>
</evidence>
<reference evidence="2" key="1">
    <citation type="submission" date="2020-03" db="EMBL/GenBank/DDBJ databases">
        <authorList>
            <person name="Weist P."/>
        </authorList>
    </citation>
    <scope>NUCLEOTIDE SEQUENCE</scope>
</reference>
<accession>A0A9N7ZBX4</accession>
<gene>
    <name evidence="2" type="ORF">PLEPLA_LOCUS46516</name>
</gene>
<protein>
    <submittedName>
        <fullName evidence="2">Uncharacterized protein</fullName>
    </submittedName>
</protein>
<dbReference type="EMBL" id="CADEAL010004399">
    <property type="protein sequence ID" value="CAB1458685.1"/>
    <property type="molecule type" value="Genomic_DNA"/>
</dbReference>
<sequence>MTGSPSSRSSAIAPVRLFSRTSSSSRAADLFDGSPAGRRGEAGQETGKRVCAPPGEACDDSRKAEGFPQAEPQYC</sequence>